<dbReference type="Pfam" id="PF01595">
    <property type="entry name" value="CNNM"/>
    <property type="match status" value="1"/>
</dbReference>
<dbReference type="PROSITE" id="PS51846">
    <property type="entry name" value="CNNM"/>
    <property type="match status" value="1"/>
</dbReference>
<feature type="domain" description="CNNM transmembrane" evidence="3">
    <location>
        <begin position="5"/>
        <end position="82"/>
    </location>
</feature>
<dbReference type="InterPro" id="IPR002550">
    <property type="entry name" value="CNNM"/>
</dbReference>
<gene>
    <name evidence="4" type="ORF">ENJ46_04390</name>
</gene>
<feature type="transmembrane region" description="Helical" evidence="2">
    <location>
        <begin position="12"/>
        <end position="36"/>
    </location>
</feature>
<evidence type="ECO:0000313" key="4">
    <source>
        <dbReference type="EMBL" id="HFB55143.1"/>
    </source>
</evidence>
<feature type="non-terminal residue" evidence="4">
    <location>
        <position position="82"/>
    </location>
</feature>
<evidence type="ECO:0000256" key="2">
    <source>
        <dbReference type="SAM" id="Phobius"/>
    </source>
</evidence>
<dbReference type="EMBL" id="DRMN01000289">
    <property type="protein sequence ID" value="HFB55143.1"/>
    <property type="molecule type" value="Genomic_DNA"/>
</dbReference>
<accession>A0A7C3C5E5</accession>
<keyword evidence="1 2" id="KW-0812">Transmembrane</keyword>
<evidence type="ECO:0000259" key="3">
    <source>
        <dbReference type="PROSITE" id="PS51846"/>
    </source>
</evidence>
<protein>
    <submittedName>
        <fullName evidence="4">DUF21 domain-containing protein</fullName>
    </submittedName>
</protein>
<dbReference type="Proteomes" id="UP000886042">
    <property type="component" value="Unassembled WGS sequence"/>
</dbReference>
<sequence>MDAFLEPDNLRTLGIVVLLLMCSAFFSGSETALTAASRARIHARQKDGDKRASRVARLLERREQLIGALLLGNNLVNIFASS</sequence>
<dbReference type="AlphaFoldDB" id="A0A7C3C5E5"/>
<evidence type="ECO:0000256" key="1">
    <source>
        <dbReference type="PROSITE-ProRule" id="PRU01193"/>
    </source>
</evidence>
<comment type="caution">
    <text evidence="4">The sequence shown here is derived from an EMBL/GenBank/DDBJ whole genome shotgun (WGS) entry which is preliminary data.</text>
</comment>
<name>A0A7C3C5E5_9PROT</name>
<reference evidence="4" key="1">
    <citation type="journal article" date="2020" name="mSystems">
        <title>Genome- and Community-Level Interaction Insights into Carbon Utilization and Element Cycling Functions of Hydrothermarchaeota in Hydrothermal Sediment.</title>
        <authorList>
            <person name="Zhou Z."/>
            <person name="Liu Y."/>
            <person name="Xu W."/>
            <person name="Pan J."/>
            <person name="Luo Z.H."/>
            <person name="Li M."/>
        </authorList>
    </citation>
    <scope>NUCLEOTIDE SEQUENCE [LARGE SCALE GENOMIC DNA]</scope>
    <source>
        <strain evidence="4">HyVt-489</strain>
    </source>
</reference>
<proteinExistence type="predicted"/>
<dbReference type="GO" id="GO:0016020">
    <property type="term" value="C:membrane"/>
    <property type="evidence" value="ECO:0007669"/>
    <property type="project" value="UniProtKB-UniRule"/>
</dbReference>
<keyword evidence="1 2" id="KW-0472">Membrane</keyword>
<organism evidence="4">
    <name type="scientific">Hellea balneolensis</name>
    <dbReference type="NCBI Taxonomy" id="287478"/>
    <lineage>
        <taxon>Bacteria</taxon>
        <taxon>Pseudomonadati</taxon>
        <taxon>Pseudomonadota</taxon>
        <taxon>Alphaproteobacteria</taxon>
        <taxon>Maricaulales</taxon>
        <taxon>Robiginitomaculaceae</taxon>
        <taxon>Hellea</taxon>
    </lineage>
</organism>
<keyword evidence="1 2" id="KW-1133">Transmembrane helix</keyword>